<reference evidence="1" key="2">
    <citation type="submission" date="2020-09" db="EMBL/GenBank/DDBJ databases">
        <authorList>
            <person name="Sun Q."/>
            <person name="Ohkuma M."/>
        </authorList>
    </citation>
    <scope>NUCLEOTIDE SEQUENCE</scope>
    <source>
        <strain evidence="1">JCM 12580</strain>
    </source>
</reference>
<dbReference type="EMBL" id="BMNQ01000019">
    <property type="protein sequence ID" value="GGJ94913.1"/>
    <property type="molecule type" value="Genomic_DNA"/>
</dbReference>
<keyword evidence="2" id="KW-1185">Reference proteome</keyword>
<comment type="caution">
    <text evidence="1">The sequence shown here is derived from an EMBL/GenBank/DDBJ whole genome shotgun (WGS) entry which is preliminary data.</text>
</comment>
<dbReference type="RefSeq" id="WP_188632657.1">
    <property type="nucleotide sequence ID" value="NZ_BMNQ01000019.1"/>
</dbReference>
<proteinExistence type="predicted"/>
<name>A0A917PWF1_9BACI</name>
<gene>
    <name evidence="1" type="ORF">GCM10007063_16820</name>
</gene>
<evidence type="ECO:0000313" key="2">
    <source>
        <dbReference type="Proteomes" id="UP000658382"/>
    </source>
</evidence>
<dbReference type="AlphaFoldDB" id="A0A917PWF1"/>
<evidence type="ECO:0000313" key="1">
    <source>
        <dbReference type="EMBL" id="GGJ94913.1"/>
    </source>
</evidence>
<reference evidence="1" key="1">
    <citation type="journal article" date="2014" name="Int. J. Syst. Evol. Microbiol.">
        <title>Complete genome sequence of Corynebacterium casei LMG S-19264T (=DSM 44701T), isolated from a smear-ripened cheese.</title>
        <authorList>
            <consortium name="US DOE Joint Genome Institute (JGI-PGF)"/>
            <person name="Walter F."/>
            <person name="Albersmeier A."/>
            <person name="Kalinowski J."/>
            <person name="Ruckert C."/>
        </authorList>
    </citation>
    <scope>NUCLEOTIDE SEQUENCE</scope>
    <source>
        <strain evidence="1">JCM 12580</strain>
    </source>
</reference>
<protein>
    <submittedName>
        <fullName evidence="1">Uncharacterized protein</fullName>
    </submittedName>
</protein>
<sequence>MENIDTVLGAFLAEQHNRLKQKSYRDYEDVIHFFQDYLNQYAPNRLNEDEWKKWEAQFHEDEDCYTKMFSPEKLSSGSFDEFLDYFMIRKVMSSVSFMKAAVKVMKKLNKWLFENGYINQSTYHNVLEYFDEAKDLPDVEKLADLFLDYAEKTPDKPFEEILEGYFSIKSIERGQLWLDEAIGSKRDIGPLRVSTQISNLCKKGWDINVAIGKYQGEWYILESGNVYR</sequence>
<accession>A0A917PWF1</accession>
<organism evidence="1 2">
    <name type="scientific">Lentibacillus kapialis</name>
    <dbReference type="NCBI Taxonomy" id="340214"/>
    <lineage>
        <taxon>Bacteria</taxon>
        <taxon>Bacillati</taxon>
        <taxon>Bacillota</taxon>
        <taxon>Bacilli</taxon>
        <taxon>Bacillales</taxon>
        <taxon>Bacillaceae</taxon>
        <taxon>Lentibacillus</taxon>
    </lineage>
</organism>
<dbReference type="Proteomes" id="UP000658382">
    <property type="component" value="Unassembled WGS sequence"/>
</dbReference>